<dbReference type="SUPFAM" id="SSF143011">
    <property type="entry name" value="RelE-like"/>
    <property type="match status" value="1"/>
</dbReference>
<dbReference type="InterPro" id="IPR035093">
    <property type="entry name" value="RelE/ParE_toxin_dom_sf"/>
</dbReference>
<dbReference type="GO" id="GO:0006402">
    <property type="term" value="P:mRNA catabolic process"/>
    <property type="evidence" value="ECO:0007669"/>
    <property type="project" value="TreeGrafter"/>
</dbReference>
<protein>
    <recommendedName>
        <fullName evidence="4">Addiction module toxin RelE</fullName>
    </recommendedName>
</protein>
<dbReference type="EMBL" id="NFIJ01000003">
    <property type="protein sequence ID" value="OUO06399.1"/>
    <property type="molecule type" value="Genomic_DNA"/>
</dbReference>
<dbReference type="InterPro" id="IPR007712">
    <property type="entry name" value="RelE/ParE_toxin"/>
</dbReference>
<evidence type="ECO:0008006" key="4">
    <source>
        <dbReference type="Google" id="ProtNLM"/>
    </source>
</evidence>
<name>A0A9Q5STJ2_9BACT</name>
<dbReference type="Proteomes" id="UP000195975">
    <property type="component" value="Unassembled WGS sequence"/>
</dbReference>
<dbReference type="PANTHER" id="PTHR40588">
    <property type="entry name" value="MRNA INTERFERASE TOXIN YAFQ"/>
    <property type="match status" value="1"/>
</dbReference>
<dbReference type="Gene3D" id="3.30.2310.20">
    <property type="entry name" value="RelE-like"/>
    <property type="match status" value="1"/>
</dbReference>
<dbReference type="AlphaFoldDB" id="A0A9Q5STJ2"/>
<evidence type="ECO:0000313" key="3">
    <source>
        <dbReference type="Proteomes" id="UP000195975"/>
    </source>
</evidence>
<proteinExistence type="predicted"/>
<dbReference type="GO" id="GO:0006415">
    <property type="term" value="P:translational termination"/>
    <property type="evidence" value="ECO:0007669"/>
    <property type="project" value="TreeGrafter"/>
</dbReference>
<accession>A0A9Q5STJ2</accession>
<organism evidence="2 3">
    <name type="scientific">Parabacteroides johnsonii</name>
    <dbReference type="NCBI Taxonomy" id="387661"/>
    <lineage>
        <taxon>Bacteria</taxon>
        <taxon>Pseudomonadati</taxon>
        <taxon>Bacteroidota</taxon>
        <taxon>Bacteroidia</taxon>
        <taxon>Bacteroidales</taxon>
        <taxon>Tannerellaceae</taxon>
        <taxon>Parabacteroides</taxon>
    </lineage>
</organism>
<gene>
    <name evidence="2" type="ORF">B5F96_05015</name>
</gene>
<dbReference type="InterPro" id="IPR004386">
    <property type="entry name" value="Toxin_YafQ-like"/>
</dbReference>
<sequence>MKYTLEFTHQYLKDLKQARRRQLDESKLNEIILLLMNDKKLPAKNKDHALKGDYRSVVNAI</sequence>
<dbReference type="GO" id="GO:0004521">
    <property type="term" value="F:RNA endonuclease activity"/>
    <property type="evidence" value="ECO:0007669"/>
    <property type="project" value="TreeGrafter"/>
</dbReference>
<keyword evidence="1" id="KW-1277">Toxin-antitoxin system</keyword>
<dbReference type="PANTHER" id="PTHR40588:SF1">
    <property type="entry name" value="MRNA INTERFERASE TOXIN YAFQ"/>
    <property type="match status" value="1"/>
</dbReference>
<reference evidence="3" key="1">
    <citation type="submission" date="2017-04" db="EMBL/GenBank/DDBJ databases">
        <title>Function of individual gut microbiota members based on whole genome sequencing of pure cultures obtained from chicken caecum.</title>
        <authorList>
            <person name="Medvecky M."/>
            <person name="Cejkova D."/>
            <person name="Polansky O."/>
            <person name="Karasova D."/>
            <person name="Kubasova T."/>
            <person name="Cizek A."/>
            <person name="Rychlik I."/>
        </authorList>
    </citation>
    <scope>NUCLEOTIDE SEQUENCE [LARGE SCALE GENOMIC DNA]</scope>
    <source>
        <strain evidence="3">An42</strain>
    </source>
</reference>
<comment type="caution">
    <text evidence="2">The sequence shown here is derived from an EMBL/GenBank/DDBJ whole genome shotgun (WGS) entry which is preliminary data.</text>
</comment>
<dbReference type="Pfam" id="PF15738">
    <property type="entry name" value="YafQ_toxin"/>
    <property type="match status" value="1"/>
</dbReference>
<dbReference type="NCBIfam" id="TIGR02385">
    <property type="entry name" value="RelE_StbE"/>
    <property type="match status" value="1"/>
</dbReference>
<evidence type="ECO:0000256" key="1">
    <source>
        <dbReference type="ARBA" id="ARBA00022649"/>
    </source>
</evidence>
<evidence type="ECO:0000313" key="2">
    <source>
        <dbReference type="EMBL" id="OUO06399.1"/>
    </source>
</evidence>